<dbReference type="Pfam" id="PF11957">
    <property type="entry name" value="efThoc1"/>
    <property type="match status" value="1"/>
</dbReference>
<reference evidence="2" key="1">
    <citation type="submission" date="2023-06" db="EMBL/GenBank/DDBJ databases">
        <authorList>
            <person name="Delattre M."/>
        </authorList>
    </citation>
    <scope>NUCLEOTIDE SEQUENCE</scope>
    <source>
        <strain evidence="2">AF72</strain>
    </source>
</reference>
<dbReference type="PROSITE" id="PS50017">
    <property type="entry name" value="DEATH_DOMAIN"/>
    <property type="match status" value="1"/>
</dbReference>
<dbReference type="Gene3D" id="1.10.533.10">
    <property type="entry name" value="Death Domain, Fas"/>
    <property type="match status" value="1"/>
</dbReference>
<dbReference type="InterPro" id="IPR011029">
    <property type="entry name" value="DEATH-like_dom_sf"/>
</dbReference>
<evidence type="ECO:0000313" key="2">
    <source>
        <dbReference type="EMBL" id="CAJ0573170.1"/>
    </source>
</evidence>
<protein>
    <recommendedName>
        <fullName evidence="1">Death domain-containing protein</fullName>
    </recommendedName>
</protein>
<keyword evidence="3" id="KW-1185">Reference proteome</keyword>
<gene>
    <name evidence="2" type="ORF">MSPICULIGERA_LOCUS11538</name>
</gene>
<accession>A0AA36CQX4</accession>
<feature type="non-terminal residue" evidence="2">
    <location>
        <position position="1"/>
    </location>
</feature>
<evidence type="ECO:0000313" key="3">
    <source>
        <dbReference type="Proteomes" id="UP001177023"/>
    </source>
</evidence>
<name>A0AA36CQX4_9BILA</name>
<feature type="domain" description="Death" evidence="1">
    <location>
        <begin position="557"/>
        <end position="622"/>
    </location>
</feature>
<dbReference type="PANTHER" id="PTHR13265:SF0">
    <property type="entry name" value="HPR1"/>
    <property type="match status" value="1"/>
</dbReference>
<comment type="caution">
    <text evidence="2">The sequence shown here is derived from an EMBL/GenBank/DDBJ whole genome shotgun (WGS) entry which is preliminary data.</text>
</comment>
<dbReference type="GO" id="GO:0000445">
    <property type="term" value="C:THO complex part of transcription export complex"/>
    <property type="evidence" value="ECO:0007669"/>
    <property type="project" value="TreeGrafter"/>
</dbReference>
<organism evidence="2 3">
    <name type="scientific">Mesorhabditis spiculigera</name>
    <dbReference type="NCBI Taxonomy" id="96644"/>
    <lineage>
        <taxon>Eukaryota</taxon>
        <taxon>Metazoa</taxon>
        <taxon>Ecdysozoa</taxon>
        <taxon>Nematoda</taxon>
        <taxon>Chromadorea</taxon>
        <taxon>Rhabditida</taxon>
        <taxon>Rhabditina</taxon>
        <taxon>Rhabditomorpha</taxon>
        <taxon>Rhabditoidea</taxon>
        <taxon>Rhabditidae</taxon>
        <taxon>Mesorhabditinae</taxon>
        <taxon>Mesorhabditis</taxon>
    </lineage>
</organism>
<dbReference type="Proteomes" id="UP001177023">
    <property type="component" value="Unassembled WGS sequence"/>
</dbReference>
<dbReference type="PANTHER" id="PTHR13265">
    <property type="entry name" value="THO COMPLEX SUBUNIT 1"/>
    <property type="match status" value="1"/>
</dbReference>
<dbReference type="EMBL" id="CATQJA010002614">
    <property type="protein sequence ID" value="CAJ0573170.1"/>
    <property type="molecule type" value="Genomic_DNA"/>
</dbReference>
<proteinExistence type="predicted"/>
<evidence type="ECO:0000259" key="1">
    <source>
        <dbReference type="PROSITE" id="PS50017"/>
    </source>
</evidence>
<dbReference type="InterPro" id="IPR021861">
    <property type="entry name" value="THO_THOC1"/>
</dbReference>
<dbReference type="GO" id="GO:0007165">
    <property type="term" value="P:signal transduction"/>
    <property type="evidence" value="ECO:0007669"/>
    <property type="project" value="InterPro"/>
</dbReference>
<dbReference type="AlphaFoldDB" id="A0AA36CQX4"/>
<dbReference type="GO" id="GO:0006406">
    <property type="term" value="P:mRNA export from nucleus"/>
    <property type="evidence" value="ECO:0007669"/>
    <property type="project" value="TreeGrafter"/>
</dbReference>
<dbReference type="InterPro" id="IPR000488">
    <property type="entry name" value="Death_dom"/>
</dbReference>
<sequence length="645" mass="73407">MENLIRERDIAGLEQHFAGAKDEFRPEFLQNHVDCLLQGLVLQAVDGTEDPIASVESILSFAFDLLGKGLCTPSAPTHCIADALELCEVTVCERMFSILEERQEDFKKLDFQHIPILRICNDMLKRLSRSTNTAFCGRILSFLSRYFKLTEKSGLNLNGQFNTFNETLFDQLEAEEASTSNANAEEGEDTEERIADALGKSSVDPAFYRNFWSLHAFFADPNKCYTAAEWKKFQSGLREVIVFLAAHKLDKESRNKRKRKATASKPTAYFAKYLTNVKLFSLQLADSQFRRSFLIQCLILMQYLRADVKSRTKTSIMTEEQKAFTIEMEEKCYKLLRDTHPNGQHFSDSVKKVLQREETWNQWKNKGCPDFTSNKKEDKLIRYAKRPATAYDANDLGSADLNVVWKGAQDSVLESCQAESRKFTPEVVNFLQDPLDEADPDQQVEEKYRSIYEPGFQWRCARLLAARSKQYLSTTTVAGADKKRDDSRSIPKFLDNAILRAAYEIPVLRERLTNDELRRRQALLAFQAKATASQSNGTNSTQSDTSIGDSQIEQLGDELADKWELLASALGLDEAQKDRLLAAHQEPSVCCKILLAQWTEARDGMATSHDLVAFLKDHQLYDERFISFLPAPVEEEEMDVTTSMS</sequence>